<evidence type="ECO:0000313" key="4">
    <source>
        <dbReference type="Proteomes" id="UP000549009"/>
    </source>
</evidence>
<dbReference type="AlphaFoldDB" id="A0A5P2X4C3"/>
<dbReference type="EMBL" id="CP023690">
    <property type="protein sequence ID" value="QEV59873.1"/>
    <property type="molecule type" value="Genomic_DNA"/>
</dbReference>
<protein>
    <submittedName>
        <fullName evidence="2">Uncharacterized protein</fullName>
    </submittedName>
</protein>
<dbReference type="KEGG" id="sspb:CP982_14935"/>
<reference evidence="2 3" key="1">
    <citation type="submission" date="2017-09" db="EMBL/GenBank/DDBJ databases">
        <authorList>
            <person name="Lee N."/>
            <person name="Cho B.-K."/>
        </authorList>
    </citation>
    <scope>NUCLEOTIDE SEQUENCE [LARGE SCALE GENOMIC DNA]</scope>
    <source>
        <strain evidence="2 3">ATCC 27465</strain>
    </source>
</reference>
<sequence length="73" mass="8121">MTPDGVTNEPTTPTRPVLGICEHWTTAPVPVGEIPRASGGGWHTHYVCPDCVHLYGPLAQWDELPAMRWTTRR</sequence>
<evidence type="ECO:0000313" key="2">
    <source>
        <dbReference type="EMBL" id="QEV59873.1"/>
    </source>
</evidence>
<evidence type="ECO:0000313" key="1">
    <source>
        <dbReference type="EMBL" id="MBB5103351.1"/>
    </source>
</evidence>
<dbReference type="EMBL" id="JACHJD010000003">
    <property type="protein sequence ID" value="MBB5103351.1"/>
    <property type="molecule type" value="Genomic_DNA"/>
</dbReference>
<dbReference type="OrthoDB" id="4305972at2"/>
<dbReference type="Proteomes" id="UP000326505">
    <property type="component" value="Chromosome"/>
</dbReference>
<accession>A0A5P2X4C3</accession>
<dbReference type="Proteomes" id="UP000549009">
    <property type="component" value="Unassembled WGS sequence"/>
</dbReference>
<name>A0A5P2X4C3_STRST</name>
<reference evidence="1 4" key="2">
    <citation type="submission" date="2020-08" db="EMBL/GenBank/DDBJ databases">
        <title>Genomic Encyclopedia of Type Strains, Phase III (KMG-III): the genomes of soil and plant-associated and newly described type strains.</title>
        <authorList>
            <person name="Whitman W."/>
        </authorList>
    </citation>
    <scope>NUCLEOTIDE SEQUENCE [LARGE SCALE GENOMIC DNA]</scope>
    <source>
        <strain evidence="1 4">CECT 3146</strain>
    </source>
</reference>
<keyword evidence="4" id="KW-1185">Reference proteome</keyword>
<organism evidence="2 3">
    <name type="scientific">Streptomyces spectabilis</name>
    <dbReference type="NCBI Taxonomy" id="68270"/>
    <lineage>
        <taxon>Bacteria</taxon>
        <taxon>Bacillati</taxon>
        <taxon>Actinomycetota</taxon>
        <taxon>Actinomycetes</taxon>
        <taxon>Kitasatosporales</taxon>
        <taxon>Streptomycetaceae</taxon>
        <taxon>Streptomyces</taxon>
    </lineage>
</organism>
<evidence type="ECO:0000313" key="3">
    <source>
        <dbReference type="Proteomes" id="UP000326505"/>
    </source>
</evidence>
<proteinExistence type="predicted"/>
<gene>
    <name evidence="2" type="ORF">CP982_14935</name>
    <name evidence="1" type="ORF">FHS40_002404</name>
</gene>
<dbReference type="RefSeq" id="WP_150510989.1">
    <property type="nucleotide sequence ID" value="NZ_BMSQ01000036.1"/>
</dbReference>